<reference evidence="5" key="1">
    <citation type="submission" date="2011-07" db="EMBL/GenBank/DDBJ databases">
        <authorList>
            <consortium name="Caenorhabditis brenneri Sequencing and Analysis Consortium"/>
            <person name="Wilson R.K."/>
        </authorList>
    </citation>
    <scope>NUCLEOTIDE SEQUENCE [LARGE SCALE GENOMIC DNA]</scope>
    <source>
        <strain evidence="5">PB2801</strain>
    </source>
</reference>
<dbReference type="STRING" id="135651.G0MM46"/>
<keyword evidence="1" id="KW-0812">Transmembrane</keyword>
<evidence type="ECO:0000259" key="3">
    <source>
        <dbReference type="PROSITE" id="PS51034"/>
    </source>
</evidence>
<protein>
    <submittedName>
        <fullName evidence="4">CBN-CUTL-20 protein</fullName>
    </submittedName>
</protein>
<evidence type="ECO:0000256" key="2">
    <source>
        <dbReference type="SAM" id="SignalP"/>
    </source>
</evidence>
<dbReference type="PANTHER" id="PTHR46560:SF5">
    <property type="entry name" value="CYPHER, ISOFORM B"/>
    <property type="match status" value="1"/>
</dbReference>
<proteinExistence type="predicted"/>
<dbReference type="FunCoup" id="G0MM46">
    <property type="interactions" value="2"/>
</dbReference>
<dbReference type="eggNOG" id="ENOG502SAF9">
    <property type="taxonomic scope" value="Eukaryota"/>
</dbReference>
<dbReference type="PROSITE" id="PS51034">
    <property type="entry name" value="ZP_2"/>
    <property type="match status" value="1"/>
</dbReference>
<keyword evidence="2" id="KW-0732">Signal</keyword>
<dbReference type="InParanoid" id="G0MM46"/>
<sequence>MIRLWIVGCSLSLLPSLIHAIAIVDTSIACDKTDFLLKIKFDDVFHGTIQSRTGVPKCIYANGTLQPDTKYQLKIPLKGCSTKENGEGNLENEIEVVMANNEFNVETDKRFLLTCIPAAPVPKESQVTVSFGGITINSDATTASSLLENKTVDYRVRVLDGASLDSKQLQRPLAVGDKVVGRNVIFPKLSLVHVLQTYTVEMNDDQNGRIGRCWANDGISELPLSDSQGCSLQTSGEVIGLDQKSFKQYKLQVWGDFEVARRNGKTIFFNHIKAWAFPTSNEVNIFCNLHVCVTCSQSACRGRERRHHHEPIADPFSSTIDVSDISPPIAVRTSFRLKRENQNVARLETSPNNMSTSSSASSANFLFLLPFLLIVVASSSSGVLYY</sequence>
<name>G0MM46_CAEBE</name>
<accession>G0MM46</accession>
<feature type="chain" id="PRO_5003403452" evidence="2">
    <location>
        <begin position="21"/>
        <end position="386"/>
    </location>
</feature>
<dbReference type="OMA" id="KCIYANG"/>
<gene>
    <name evidence="4" type="primary">Cbn-cutl-20</name>
    <name evidence="4" type="ORF">CAEBREN_24708</name>
</gene>
<evidence type="ECO:0000256" key="1">
    <source>
        <dbReference type="SAM" id="Phobius"/>
    </source>
</evidence>
<dbReference type="AlphaFoldDB" id="G0MM46"/>
<evidence type="ECO:0000313" key="4">
    <source>
        <dbReference type="EMBL" id="EGT36588.1"/>
    </source>
</evidence>
<dbReference type="Proteomes" id="UP000008068">
    <property type="component" value="Unassembled WGS sequence"/>
</dbReference>
<keyword evidence="5" id="KW-1185">Reference proteome</keyword>
<dbReference type="EMBL" id="GL379801">
    <property type="protein sequence ID" value="EGT36588.1"/>
    <property type="molecule type" value="Genomic_DNA"/>
</dbReference>
<organism evidence="5">
    <name type="scientific">Caenorhabditis brenneri</name>
    <name type="common">Nematode worm</name>
    <dbReference type="NCBI Taxonomy" id="135651"/>
    <lineage>
        <taxon>Eukaryota</taxon>
        <taxon>Metazoa</taxon>
        <taxon>Ecdysozoa</taxon>
        <taxon>Nematoda</taxon>
        <taxon>Chromadorea</taxon>
        <taxon>Rhabditida</taxon>
        <taxon>Rhabditina</taxon>
        <taxon>Rhabditomorpha</taxon>
        <taxon>Rhabditoidea</taxon>
        <taxon>Rhabditidae</taxon>
        <taxon>Peloderinae</taxon>
        <taxon>Caenorhabditis</taxon>
    </lineage>
</organism>
<keyword evidence="1" id="KW-0472">Membrane</keyword>
<feature type="domain" description="ZP" evidence="3">
    <location>
        <begin position="29"/>
        <end position="307"/>
    </location>
</feature>
<evidence type="ECO:0000313" key="5">
    <source>
        <dbReference type="Proteomes" id="UP000008068"/>
    </source>
</evidence>
<dbReference type="PANTHER" id="PTHR46560">
    <property type="entry name" value="CYPHER, ISOFORM B"/>
    <property type="match status" value="1"/>
</dbReference>
<feature type="transmembrane region" description="Helical" evidence="1">
    <location>
        <begin position="365"/>
        <end position="385"/>
    </location>
</feature>
<dbReference type="HOGENOM" id="CLU_060408_0_0_1"/>
<dbReference type="OrthoDB" id="6432511at2759"/>
<keyword evidence="1" id="KW-1133">Transmembrane helix</keyword>
<feature type="signal peptide" evidence="2">
    <location>
        <begin position="1"/>
        <end position="20"/>
    </location>
</feature>
<dbReference type="InterPro" id="IPR001507">
    <property type="entry name" value="ZP_dom"/>
</dbReference>